<evidence type="ECO:0000313" key="12">
    <source>
        <dbReference type="Proteomes" id="UP001634747"/>
    </source>
</evidence>
<keyword evidence="8" id="KW-0732">Signal</keyword>
<evidence type="ECO:0000256" key="6">
    <source>
        <dbReference type="ARBA" id="ARBA00022833"/>
    </source>
</evidence>
<dbReference type="Pfam" id="PF01431">
    <property type="entry name" value="Peptidase_M13"/>
    <property type="match status" value="1"/>
</dbReference>
<feature type="signal peptide" evidence="8">
    <location>
        <begin position="1"/>
        <end position="21"/>
    </location>
</feature>
<evidence type="ECO:0000256" key="8">
    <source>
        <dbReference type="SAM" id="SignalP"/>
    </source>
</evidence>
<keyword evidence="3" id="KW-0645">Protease</keyword>
<comment type="cofactor">
    <cofactor evidence="1">
        <name>Zn(2+)</name>
        <dbReference type="ChEBI" id="CHEBI:29105"/>
    </cofactor>
</comment>
<keyword evidence="7" id="KW-0482">Metalloprotease</keyword>
<dbReference type="PROSITE" id="PS51885">
    <property type="entry name" value="NEPRILYSIN"/>
    <property type="match status" value="1"/>
</dbReference>
<evidence type="ECO:0000256" key="3">
    <source>
        <dbReference type="ARBA" id="ARBA00022670"/>
    </source>
</evidence>
<reference evidence="11 12" key="1">
    <citation type="submission" date="2024-12" db="EMBL/GenBank/DDBJ databases">
        <authorList>
            <person name="Lee Y."/>
        </authorList>
    </citation>
    <scope>NUCLEOTIDE SEQUENCE [LARGE SCALE GENOMIC DNA]</scope>
    <source>
        <strain evidence="11 12">03SUJ4</strain>
    </source>
</reference>
<accession>A0ABW9KHL1</accession>
<dbReference type="RefSeq" id="WP_263413762.1">
    <property type="nucleotide sequence ID" value="NZ_BAABBH010000001.1"/>
</dbReference>
<dbReference type="Gene3D" id="3.40.390.10">
    <property type="entry name" value="Collagenase (Catalytic Domain)"/>
    <property type="match status" value="1"/>
</dbReference>
<gene>
    <name evidence="11" type="ORF">ACK2TP_02795</name>
</gene>
<keyword evidence="6" id="KW-0862">Zinc</keyword>
<dbReference type="SUPFAM" id="SSF55486">
    <property type="entry name" value="Metalloproteases ('zincins'), catalytic domain"/>
    <property type="match status" value="1"/>
</dbReference>
<evidence type="ECO:0000259" key="9">
    <source>
        <dbReference type="Pfam" id="PF01431"/>
    </source>
</evidence>
<proteinExistence type="inferred from homology"/>
<evidence type="ECO:0000259" key="10">
    <source>
        <dbReference type="Pfam" id="PF05649"/>
    </source>
</evidence>
<dbReference type="PRINTS" id="PR00786">
    <property type="entry name" value="NEPRILYSIN"/>
</dbReference>
<evidence type="ECO:0000256" key="1">
    <source>
        <dbReference type="ARBA" id="ARBA00001947"/>
    </source>
</evidence>
<keyword evidence="5" id="KW-0378">Hydrolase</keyword>
<dbReference type="InterPro" id="IPR042089">
    <property type="entry name" value="Peptidase_M13_dom_2"/>
</dbReference>
<dbReference type="InterPro" id="IPR008753">
    <property type="entry name" value="Peptidase_M13_N"/>
</dbReference>
<evidence type="ECO:0000256" key="7">
    <source>
        <dbReference type="ARBA" id="ARBA00023049"/>
    </source>
</evidence>
<comment type="caution">
    <text evidence="11">The sequence shown here is derived from an EMBL/GenBank/DDBJ whole genome shotgun (WGS) entry which is preliminary data.</text>
</comment>
<dbReference type="PANTHER" id="PTHR11733">
    <property type="entry name" value="ZINC METALLOPROTEASE FAMILY M13 NEPRILYSIN-RELATED"/>
    <property type="match status" value="1"/>
</dbReference>
<dbReference type="InterPro" id="IPR018497">
    <property type="entry name" value="Peptidase_M13_C"/>
</dbReference>
<dbReference type="Pfam" id="PF05649">
    <property type="entry name" value="Peptidase_M13_N"/>
    <property type="match status" value="1"/>
</dbReference>
<organism evidence="11 12">
    <name type="scientific">Terriglobus aquaticus</name>
    <dbReference type="NCBI Taxonomy" id="940139"/>
    <lineage>
        <taxon>Bacteria</taxon>
        <taxon>Pseudomonadati</taxon>
        <taxon>Acidobacteriota</taxon>
        <taxon>Terriglobia</taxon>
        <taxon>Terriglobales</taxon>
        <taxon>Acidobacteriaceae</taxon>
        <taxon>Terriglobus</taxon>
    </lineage>
</organism>
<sequence length="689" mass="76287">MFKPLAAALAAGAFAVSGISAQQIQLVNADAAPTITAPKAGISMDLSAIDKTVNPCDDFYAYACGNWKKNNPIPADKTRYGRFDELGERNRYTLYTLLEQAANNPKTPLQVKYGNYYAACMNQPLADQLGAKPLQPGLARIAAVTDKKQIAKLNGEMESADGVGFFYGFGSGQDQQDSTKVIPQLGQGGLALPDRDYYLKDEARSKDIRGKYVDHVQKMFVLLGDTPEQAKTEADAVMKIETALAEGQMPRVEMRDPAKRYHLMTLTQLQQLTPDFQWNDYFAALHRPVTSLNVSSPKFVQALNAEIDAASLDELKSYMRWHLLNAGANALSQPFIDENFAFNGKVLTGQQVLAPLWRRCTMQTDAALGEAVGQDWVNANFPPAAKQNMSVLVADLEKALGQDIQGLDWMSDATKAQAQVKLAAFRNKIGYPETWRDYSKLDVKRDDRFGNARRTAVFSQNRTLDKIGKPVDEKEWSMSPPTVNAYYNPGMNDINFPAGILQPPFYDFKIDPAVNFGAIGVVIGHEMTHGFDDQGSKYDAQGNVKSWWTAEDRAKFEQRTDCEAKEFDAFEPVPGVHLNGKLTLGENTADNGGLHVAYAALHTELAKTPGAESRKIDGYTQDQRYFLGYAQVWCENTRPEAAEVAAKTDPHSPGRFRVNGEVQNFDKFGEAWGCKKGDPMFPVNSCRVW</sequence>
<comment type="similarity">
    <text evidence="2">Belongs to the peptidase M13 family.</text>
</comment>
<name>A0ABW9KHL1_9BACT</name>
<protein>
    <submittedName>
        <fullName evidence="11">M13 family metallopeptidase</fullName>
    </submittedName>
</protein>
<keyword evidence="4" id="KW-0479">Metal-binding</keyword>
<evidence type="ECO:0000313" key="11">
    <source>
        <dbReference type="EMBL" id="MFN2974678.1"/>
    </source>
</evidence>
<feature type="chain" id="PRO_5045145520" evidence="8">
    <location>
        <begin position="22"/>
        <end position="689"/>
    </location>
</feature>
<dbReference type="EMBL" id="JBJYXY010000001">
    <property type="protein sequence ID" value="MFN2974678.1"/>
    <property type="molecule type" value="Genomic_DNA"/>
</dbReference>
<evidence type="ECO:0000256" key="5">
    <source>
        <dbReference type="ARBA" id="ARBA00022801"/>
    </source>
</evidence>
<dbReference type="PANTHER" id="PTHR11733:SF167">
    <property type="entry name" value="FI17812P1-RELATED"/>
    <property type="match status" value="1"/>
</dbReference>
<keyword evidence="12" id="KW-1185">Reference proteome</keyword>
<dbReference type="Gene3D" id="1.10.1380.10">
    <property type="entry name" value="Neutral endopeptidase , domain2"/>
    <property type="match status" value="1"/>
</dbReference>
<dbReference type="Proteomes" id="UP001634747">
    <property type="component" value="Unassembled WGS sequence"/>
</dbReference>
<feature type="domain" description="Peptidase M13 N-terminal" evidence="10">
    <location>
        <begin position="55"/>
        <end position="432"/>
    </location>
</feature>
<feature type="domain" description="Peptidase M13 C-terminal" evidence="9">
    <location>
        <begin position="484"/>
        <end position="688"/>
    </location>
</feature>
<evidence type="ECO:0000256" key="4">
    <source>
        <dbReference type="ARBA" id="ARBA00022723"/>
    </source>
</evidence>
<dbReference type="InterPro" id="IPR024079">
    <property type="entry name" value="MetalloPept_cat_dom_sf"/>
</dbReference>
<dbReference type="InterPro" id="IPR000718">
    <property type="entry name" value="Peptidase_M13"/>
</dbReference>
<evidence type="ECO:0000256" key="2">
    <source>
        <dbReference type="ARBA" id="ARBA00007357"/>
    </source>
</evidence>
<dbReference type="CDD" id="cd08662">
    <property type="entry name" value="M13"/>
    <property type="match status" value="1"/>
</dbReference>